<keyword evidence="3" id="KW-1185">Reference proteome</keyword>
<reference evidence="2 3" key="1">
    <citation type="submission" date="2022-04" db="EMBL/GenBank/DDBJ databases">
        <title>Positive selection, recombination, and allopatry shape intraspecific diversity of widespread and dominant cyanobacteria.</title>
        <authorList>
            <person name="Wei J."/>
            <person name="Shu W."/>
            <person name="Hu C."/>
        </authorList>
    </citation>
    <scope>NUCLEOTIDE SEQUENCE [LARGE SCALE GENOMIC DNA]</scope>
    <source>
        <strain evidence="2 3">GB2-A4</strain>
    </source>
</reference>
<evidence type="ECO:0000313" key="2">
    <source>
        <dbReference type="EMBL" id="MEP0818106.1"/>
    </source>
</evidence>
<accession>A0ABV0JAM6</accession>
<feature type="region of interest" description="Disordered" evidence="1">
    <location>
        <begin position="62"/>
        <end position="87"/>
    </location>
</feature>
<proteinExistence type="predicted"/>
<name>A0ABV0JAM6_9CYAN</name>
<dbReference type="Proteomes" id="UP001464891">
    <property type="component" value="Unassembled WGS sequence"/>
</dbReference>
<comment type="caution">
    <text evidence="2">The sequence shown here is derived from an EMBL/GenBank/DDBJ whole genome shotgun (WGS) entry which is preliminary data.</text>
</comment>
<dbReference type="RefSeq" id="WP_190432540.1">
    <property type="nucleotide sequence ID" value="NZ_JAMPKM010000007.1"/>
</dbReference>
<evidence type="ECO:0000313" key="3">
    <source>
        <dbReference type="Proteomes" id="UP001464891"/>
    </source>
</evidence>
<dbReference type="EMBL" id="JAMPKM010000007">
    <property type="protein sequence ID" value="MEP0818106.1"/>
    <property type="molecule type" value="Genomic_DNA"/>
</dbReference>
<protein>
    <submittedName>
        <fullName evidence="2">Uncharacterized protein</fullName>
    </submittedName>
</protein>
<organism evidence="2 3">
    <name type="scientific">Trichocoleus desertorum GB2-A4</name>
    <dbReference type="NCBI Taxonomy" id="2933944"/>
    <lineage>
        <taxon>Bacteria</taxon>
        <taxon>Bacillati</taxon>
        <taxon>Cyanobacteriota</taxon>
        <taxon>Cyanophyceae</taxon>
        <taxon>Leptolyngbyales</taxon>
        <taxon>Trichocoleusaceae</taxon>
        <taxon>Trichocoleus</taxon>
    </lineage>
</organism>
<gene>
    <name evidence="2" type="ORF">NC998_13475</name>
</gene>
<sequence length="212" mass="22565">MTNPCIRSLSPWRTLQRITQPALGILLLTSLSGVALQAVNAAESTSAVVSVRQLERQPLTPAPTAKAIAKQAAPSKNSVKSSANSKNSPLADGTYLYGEAAEPEQVGSAYMVFQVTKGKVVGAFYMPRSSFDCFSGSFEPGKLALNVVDTYEKTTHPFAIALEQNSTIASNSNKPAVAEIGLQGFQRLAKVSANDQRILGMCQTNSQKNQAK</sequence>
<evidence type="ECO:0000256" key="1">
    <source>
        <dbReference type="SAM" id="MobiDB-lite"/>
    </source>
</evidence>